<proteinExistence type="predicted"/>
<sequence length="67" mass="8030">MLCSWGKDSGRRIKREWERERFAKTQFYFFAENKARAFFPGTSLVCVREFFFLSFVCDMTARGIKTK</sequence>
<organism evidence="1">
    <name type="scientific">Lepeophtheirus salmonis</name>
    <name type="common">Salmon louse</name>
    <name type="synonym">Caligus salmonis</name>
    <dbReference type="NCBI Taxonomy" id="72036"/>
    <lineage>
        <taxon>Eukaryota</taxon>
        <taxon>Metazoa</taxon>
        <taxon>Ecdysozoa</taxon>
        <taxon>Arthropoda</taxon>
        <taxon>Crustacea</taxon>
        <taxon>Multicrustacea</taxon>
        <taxon>Hexanauplia</taxon>
        <taxon>Copepoda</taxon>
        <taxon>Siphonostomatoida</taxon>
        <taxon>Caligidae</taxon>
        <taxon>Lepeophtheirus</taxon>
    </lineage>
</organism>
<name>A0A0K2UW78_LEPSM</name>
<protein>
    <submittedName>
        <fullName evidence="1">Uncharacterized protein</fullName>
    </submittedName>
</protein>
<dbReference type="EMBL" id="HACA01025133">
    <property type="protein sequence ID" value="CDW42494.1"/>
    <property type="molecule type" value="Transcribed_RNA"/>
</dbReference>
<dbReference type="AlphaFoldDB" id="A0A0K2UW78"/>
<evidence type="ECO:0000313" key="1">
    <source>
        <dbReference type="EMBL" id="CDW42494.1"/>
    </source>
</evidence>
<reference evidence="1" key="1">
    <citation type="submission" date="2014-05" db="EMBL/GenBank/DDBJ databases">
        <authorList>
            <person name="Chronopoulou M."/>
        </authorList>
    </citation>
    <scope>NUCLEOTIDE SEQUENCE</scope>
    <source>
        <tissue evidence="1">Whole organism</tissue>
    </source>
</reference>
<accession>A0A0K2UW78</accession>